<evidence type="ECO:0000256" key="5">
    <source>
        <dbReference type="ARBA" id="ARBA00023136"/>
    </source>
</evidence>
<feature type="domain" description="SPX" evidence="8">
    <location>
        <begin position="1"/>
        <end position="163"/>
    </location>
</feature>
<proteinExistence type="predicted"/>
<evidence type="ECO:0000256" key="2">
    <source>
        <dbReference type="ARBA" id="ARBA00022554"/>
    </source>
</evidence>
<evidence type="ECO:0000256" key="3">
    <source>
        <dbReference type="ARBA" id="ARBA00022692"/>
    </source>
</evidence>
<feature type="region of interest" description="Disordered" evidence="6">
    <location>
        <begin position="329"/>
        <end position="378"/>
    </location>
</feature>
<feature type="compositionally biased region" description="Polar residues" evidence="6">
    <location>
        <begin position="220"/>
        <end position="229"/>
    </location>
</feature>
<keyword evidence="10" id="KW-1185">Reference proteome</keyword>
<sequence>MKYGEQFEKESVPQWSLHNIDYNSLKHHIKAHTTKDQATAIAIPGHRDTALTKFEDELYDELCRQHDRVDLFVRSKADEIARRLQHLSNKIHRLILRCATSPRETVSLKRRQRFAKYEHVLLRCGDDIRSLQRFVNAQVVAFRKILKKYRKWTGSSALGSRFKDNVLSHPKSFTRRDFSQLQSLYDDLLQTLQAATPAATPAEWSGDGSNAAEPVHSPRPSEQISPSETLVVPESQQFAGGYWNEYDCGSEAGDFNRDADAEYAIYVDPNEEVGFPGMKTLRALFTTPARKLHAWMSGRHPDDERGPLLPAHASRSTYGATTRSVEPSYFSIPPGSADPAGAASPLVADTDAEDESSWHRPSNRHSRRGSYNNNNGYASSSEEGGGAIFFPAGYRAHYAAALPSVEEQRIAHYRERVLFWGAWACYAVAFVLMGIAAVLVVAGRNKMRLEVDAGVTLGIMTSLGLACAALSMACSRRWGRQSLLGRLAVWTTFAVVCVGDGALLVLLMGNTRL</sequence>
<evidence type="ECO:0000256" key="1">
    <source>
        <dbReference type="ARBA" id="ARBA00004128"/>
    </source>
</evidence>
<dbReference type="CDD" id="cd14474">
    <property type="entry name" value="SPX_YDR089W"/>
    <property type="match status" value="1"/>
</dbReference>
<dbReference type="InterPro" id="IPR004331">
    <property type="entry name" value="SPX_dom"/>
</dbReference>
<feature type="transmembrane region" description="Helical" evidence="7">
    <location>
        <begin position="487"/>
        <end position="508"/>
    </location>
</feature>
<evidence type="ECO:0000259" key="8">
    <source>
        <dbReference type="PROSITE" id="PS51382"/>
    </source>
</evidence>
<keyword evidence="5 7" id="KW-0472">Membrane</keyword>
<organism evidence="9 10">
    <name type="scientific">Canariomyces notabilis</name>
    <dbReference type="NCBI Taxonomy" id="2074819"/>
    <lineage>
        <taxon>Eukaryota</taxon>
        <taxon>Fungi</taxon>
        <taxon>Dikarya</taxon>
        <taxon>Ascomycota</taxon>
        <taxon>Pezizomycotina</taxon>
        <taxon>Sordariomycetes</taxon>
        <taxon>Sordariomycetidae</taxon>
        <taxon>Sordariales</taxon>
        <taxon>Chaetomiaceae</taxon>
        <taxon>Canariomyces</taxon>
    </lineage>
</organism>
<dbReference type="GO" id="GO:0006799">
    <property type="term" value="P:polyphosphate biosynthetic process"/>
    <property type="evidence" value="ECO:0007669"/>
    <property type="project" value="UniProtKB-ARBA"/>
</dbReference>
<dbReference type="PANTHER" id="PTHR46140">
    <property type="entry name" value="VACUOLAR TRANSPORTER CHAPERONE 1-RELATED"/>
    <property type="match status" value="1"/>
</dbReference>
<keyword evidence="2" id="KW-0926">Vacuole</keyword>
<dbReference type="PROSITE" id="PS51382">
    <property type="entry name" value="SPX"/>
    <property type="match status" value="1"/>
</dbReference>
<reference evidence="9" key="1">
    <citation type="journal article" date="2023" name="Mol. Phylogenet. Evol.">
        <title>Genome-scale phylogeny and comparative genomics of the fungal order Sordariales.</title>
        <authorList>
            <person name="Hensen N."/>
            <person name="Bonometti L."/>
            <person name="Westerberg I."/>
            <person name="Brannstrom I.O."/>
            <person name="Guillou S."/>
            <person name="Cros-Aarteil S."/>
            <person name="Calhoun S."/>
            <person name="Haridas S."/>
            <person name="Kuo A."/>
            <person name="Mondo S."/>
            <person name="Pangilinan J."/>
            <person name="Riley R."/>
            <person name="LaButti K."/>
            <person name="Andreopoulos B."/>
            <person name="Lipzen A."/>
            <person name="Chen C."/>
            <person name="Yan M."/>
            <person name="Daum C."/>
            <person name="Ng V."/>
            <person name="Clum A."/>
            <person name="Steindorff A."/>
            <person name="Ohm R.A."/>
            <person name="Martin F."/>
            <person name="Silar P."/>
            <person name="Natvig D.O."/>
            <person name="Lalanne C."/>
            <person name="Gautier V."/>
            <person name="Ament-Velasquez S.L."/>
            <person name="Kruys A."/>
            <person name="Hutchinson M.I."/>
            <person name="Powell A.J."/>
            <person name="Barry K."/>
            <person name="Miller A.N."/>
            <person name="Grigoriev I.V."/>
            <person name="Debuchy R."/>
            <person name="Gladieux P."/>
            <person name="Hiltunen Thoren M."/>
            <person name="Johannesson H."/>
        </authorList>
    </citation>
    <scope>NUCLEOTIDE SEQUENCE</scope>
    <source>
        <strain evidence="9">CBS 508.74</strain>
    </source>
</reference>
<reference evidence="9" key="2">
    <citation type="submission" date="2023-05" db="EMBL/GenBank/DDBJ databases">
        <authorList>
            <consortium name="Lawrence Berkeley National Laboratory"/>
            <person name="Steindorff A."/>
            <person name="Hensen N."/>
            <person name="Bonometti L."/>
            <person name="Westerberg I."/>
            <person name="Brannstrom I.O."/>
            <person name="Guillou S."/>
            <person name="Cros-Aarteil S."/>
            <person name="Calhoun S."/>
            <person name="Haridas S."/>
            <person name="Kuo A."/>
            <person name="Mondo S."/>
            <person name="Pangilinan J."/>
            <person name="Riley R."/>
            <person name="Labutti K."/>
            <person name="Andreopoulos B."/>
            <person name="Lipzen A."/>
            <person name="Chen C."/>
            <person name="Yanf M."/>
            <person name="Daum C."/>
            <person name="Ng V."/>
            <person name="Clum A."/>
            <person name="Ohm R."/>
            <person name="Martin F."/>
            <person name="Silar P."/>
            <person name="Natvig D."/>
            <person name="Lalanne C."/>
            <person name="Gautier V."/>
            <person name="Ament-Velasquez S.L."/>
            <person name="Kruys A."/>
            <person name="Hutchinson M.I."/>
            <person name="Powell A.J."/>
            <person name="Barry K."/>
            <person name="Miller A.N."/>
            <person name="Grigoriev I.V."/>
            <person name="Debuchy R."/>
            <person name="Gladieux P."/>
            <person name="Thoren M.H."/>
            <person name="Johannesson H."/>
        </authorList>
    </citation>
    <scope>NUCLEOTIDE SEQUENCE</scope>
    <source>
        <strain evidence="9">CBS 508.74</strain>
    </source>
</reference>
<gene>
    <name evidence="9" type="ORF">N656DRAFT_714544</name>
</gene>
<feature type="region of interest" description="Disordered" evidence="6">
    <location>
        <begin position="199"/>
        <end position="229"/>
    </location>
</feature>
<comment type="caution">
    <text evidence="9">The sequence shown here is derived from an EMBL/GenBank/DDBJ whole genome shotgun (WGS) entry which is preliminary data.</text>
</comment>
<keyword evidence="4 7" id="KW-1133">Transmembrane helix</keyword>
<keyword evidence="3 7" id="KW-0812">Transmembrane</keyword>
<feature type="transmembrane region" description="Helical" evidence="7">
    <location>
        <begin position="454"/>
        <end position="475"/>
    </location>
</feature>
<feature type="transmembrane region" description="Helical" evidence="7">
    <location>
        <begin position="417"/>
        <end position="442"/>
    </location>
</feature>
<evidence type="ECO:0000256" key="6">
    <source>
        <dbReference type="SAM" id="MobiDB-lite"/>
    </source>
</evidence>
<evidence type="ECO:0000313" key="9">
    <source>
        <dbReference type="EMBL" id="KAK4110063.1"/>
    </source>
</evidence>
<feature type="compositionally biased region" description="Low complexity" evidence="6">
    <location>
        <begin position="333"/>
        <end position="345"/>
    </location>
</feature>
<dbReference type="PANTHER" id="PTHR46140:SF1">
    <property type="entry name" value="VACUOLAR TRANSPORTER CHAPERONE COMPLEX SUBUNIT 4-RELATED"/>
    <property type="match status" value="1"/>
</dbReference>
<feature type="compositionally biased region" description="Low complexity" evidence="6">
    <location>
        <begin position="369"/>
        <end position="378"/>
    </location>
</feature>
<dbReference type="Proteomes" id="UP001302812">
    <property type="component" value="Unassembled WGS sequence"/>
</dbReference>
<dbReference type="GO" id="GO:0005774">
    <property type="term" value="C:vacuolar membrane"/>
    <property type="evidence" value="ECO:0007669"/>
    <property type="project" value="UniProtKB-SubCell"/>
</dbReference>
<dbReference type="RefSeq" id="XP_064667633.1">
    <property type="nucleotide sequence ID" value="XM_064811983.1"/>
</dbReference>
<feature type="region of interest" description="Disordered" evidence="6">
    <location>
        <begin position="298"/>
        <end position="317"/>
    </location>
</feature>
<evidence type="ECO:0000256" key="7">
    <source>
        <dbReference type="SAM" id="Phobius"/>
    </source>
</evidence>
<dbReference type="EMBL" id="MU853352">
    <property type="protein sequence ID" value="KAK4110063.1"/>
    <property type="molecule type" value="Genomic_DNA"/>
</dbReference>
<dbReference type="AlphaFoldDB" id="A0AAN6QGZ0"/>
<accession>A0AAN6QGZ0</accession>
<protein>
    <submittedName>
        <fullName evidence="9">SPX-domain-containing protein</fullName>
    </submittedName>
</protein>
<dbReference type="GeneID" id="89936108"/>
<evidence type="ECO:0000313" key="10">
    <source>
        <dbReference type="Proteomes" id="UP001302812"/>
    </source>
</evidence>
<comment type="subcellular location">
    <subcellularLocation>
        <location evidence="1">Vacuole membrane</location>
        <topology evidence="1">Multi-pass membrane protein</topology>
    </subcellularLocation>
</comment>
<dbReference type="InterPro" id="IPR051572">
    <property type="entry name" value="VTC_Complex_Subunit"/>
</dbReference>
<evidence type="ECO:0000256" key="4">
    <source>
        <dbReference type="ARBA" id="ARBA00022989"/>
    </source>
</evidence>
<name>A0AAN6QGZ0_9PEZI</name>